<evidence type="ECO:0000313" key="9">
    <source>
        <dbReference type="EMBL" id="KRL87325.1"/>
    </source>
</evidence>
<dbReference type="Proteomes" id="UP000051324">
    <property type="component" value="Unassembled WGS sequence"/>
</dbReference>
<feature type="transmembrane region" description="Helical" evidence="7">
    <location>
        <begin position="168"/>
        <end position="189"/>
    </location>
</feature>
<keyword evidence="4 7" id="KW-0812">Transmembrane</keyword>
<dbReference type="eggNOG" id="COG0600">
    <property type="taxonomic scope" value="Bacteria"/>
</dbReference>
<dbReference type="EMBL" id="AZFT01000004">
    <property type="protein sequence ID" value="KRL87325.1"/>
    <property type="molecule type" value="Genomic_DNA"/>
</dbReference>
<evidence type="ECO:0000256" key="5">
    <source>
        <dbReference type="ARBA" id="ARBA00022989"/>
    </source>
</evidence>
<feature type="transmembrane region" description="Helical" evidence="7">
    <location>
        <begin position="105"/>
        <end position="122"/>
    </location>
</feature>
<keyword evidence="5 7" id="KW-1133">Transmembrane helix</keyword>
<dbReference type="PANTHER" id="PTHR30151">
    <property type="entry name" value="ALKANE SULFONATE ABC TRANSPORTER-RELATED, MEMBRANE SUBUNIT"/>
    <property type="match status" value="1"/>
</dbReference>
<dbReference type="RefSeq" id="WP_025086988.1">
    <property type="nucleotide sequence ID" value="NZ_AZFT01000004.1"/>
</dbReference>
<evidence type="ECO:0000256" key="3">
    <source>
        <dbReference type="ARBA" id="ARBA00022475"/>
    </source>
</evidence>
<feature type="domain" description="ABC transmembrane type-1" evidence="8">
    <location>
        <begin position="58"/>
        <end position="242"/>
    </location>
</feature>
<protein>
    <submittedName>
        <fullName evidence="9">ABC transporter permease</fullName>
    </submittedName>
</protein>
<name>A0A0R1U1V6_9LACO</name>
<keyword evidence="3" id="KW-1003">Cell membrane</keyword>
<dbReference type="OrthoDB" id="9804353at2"/>
<dbReference type="InterPro" id="IPR000515">
    <property type="entry name" value="MetI-like"/>
</dbReference>
<comment type="similarity">
    <text evidence="7">Belongs to the binding-protein-dependent transport system permease family.</text>
</comment>
<feature type="transmembrane region" description="Helical" evidence="7">
    <location>
        <begin position="217"/>
        <end position="234"/>
    </location>
</feature>
<dbReference type="FunFam" id="1.10.3720.10:FF:000003">
    <property type="entry name" value="Aliphatic sulfonate ABC transporter permease"/>
    <property type="match status" value="1"/>
</dbReference>
<comment type="subcellular location">
    <subcellularLocation>
        <location evidence="1 7">Cell membrane</location>
        <topology evidence="1 7">Multi-pass membrane protein</topology>
    </subcellularLocation>
</comment>
<dbReference type="PROSITE" id="PS50928">
    <property type="entry name" value="ABC_TM1"/>
    <property type="match status" value="1"/>
</dbReference>
<evidence type="ECO:0000256" key="7">
    <source>
        <dbReference type="RuleBase" id="RU363032"/>
    </source>
</evidence>
<dbReference type="CDD" id="cd06261">
    <property type="entry name" value="TM_PBP2"/>
    <property type="match status" value="1"/>
</dbReference>
<organism evidence="9 10">
    <name type="scientific">Ligilactobacillus apodemi DSM 16634 = JCM 16172</name>
    <dbReference type="NCBI Taxonomy" id="1423724"/>
    <lineage>
        <taxon>Bacteria</taxon>
        <taxon>Bacillati</taxon>
        <taxon>Bacillota</taxon>
        <taxon>Bacilli</taxon>
        <taxon>Lactobacillales</taxon>
        <taxon>Lactobacillaceae</taxon>
        <taxon>Ligilactobacillus</taxon>
    </lineage>
</organism>
<evidence type="ECO:0000256" key="4">
    <source>
        <dbReference type="ARBA" id="ARBA00022692"/>
    </source>
</evidence>
<feature type="transmembrane region" description="Helical" evidence="7">
    <location>
        <begin position="73"/>
        <end position="93"/>
    </location>
</feature>
<dbReference type="PANTHER" id="PTHR30151:SF38">
    <property type="entry name" value="ALIPHATIC SULFONATES TRANSPORT PERMEASE PROTEIN SSUC-RELATED"/>
    <property type="match status" value="1"/>
</dbReference>
<gene>
    <name evidence="9" type="ORF">FC32_GL001749</name>
</gene>
<dbReference type="InterPro" id="IPR035906">
    <property type="entry name" value="MetI-like_sf"/>
</dbReference>
<proteinExistence type="inferred from homology"/>
<feature type="transmembrane region" description="Helical" evidence="7">
    <location>
        <begin position="12"/>
        <end position="29"/>
    </location>
</feature>
<dbReference type="AlphaFoldDB" id="A0A0R1U1V6"/>
<keyword evidence="10" id="KW-1185">Reference proteome</keyword>
<sequence length="255" mass="28443">MKKAKTNFWTKVYPWILPVAIIVFWQIAVQTKLINSQYVPAPSAIVAQAIKSWQAGTLQKNISISLYRATLGFIWGGGLGFFFGLFSGISALFRATFDSTIQMLRNIPHMALIPLIILVLGIDESAKIFLVAVGTFFPIYINTYHGISSVSEDLLEMGRSYDLTNWQLFTKIIFPGALPTILMGVRYSLGTMWVSLIVAETVSADSGIGYMSTNAQQFMNVKIIYLCIIIYALLGKLSDFMAKQLEIISLDWQKA</sequence>
<dbReference type="STRING" id="1423724.FC32_GL001749"/>
<accession>A0A0R1U1V6</accession>
<evidence type="ECO:0000256" key="6">
    <source>
        <dbReference type="ARBA" id="ARBA00023136"/>
    </source>
</evidence>
<dbReference type="GO" id="GO:0005886">
    <property type="term" value="C:plasma membrane"/>
    <property type="evidence" value="ECO:0007669"/>
    <property type="project" value="UniProtKB-SubCell"/>
</dbReference>
<keyword evidence="2 7" id="KW-0813">Transport</keyword>
<dbReference type="Gene3D" id="1.10.3720.10">
    <property type="entry name" value="MetI-like"/>
    <property type="match status" value="1"/>
</dbReference>
<dbReference type="GO" id="GO:0042918">
    <property type="term" value="P:alkanesulfonate transmembrane transport"/>
    <property type="evidence" value="ECO:0007669"/>
    <property type="project" value="UniProtKB-ARBA"/>
</dbReference>
<evidence type="ECO:0000313" key="10">
    <source>
        <dbReference type="Proteomes" id="UP000051324"/>
    </source>
</evidence>
<dbReference type="PATRIC" id="fig|1423724.4.peg.1820"/>
<comment type="caution">
    <text evidence="9">The sequence shown here is derived from an EMBL/GenBank/DDBJ whole genome shotgun (WGS) entry which is preliminary data.</text>
</comment>
<reference evidence="9 10" key="1">
    <citation type="journal article" date="2015" name="Genome Announc.">
        <title>Expanding the biotechnology potential of lactobacilli through comparative genomics of 213 strains and associated genera.</title>
        <authorList>
            <person name="Sun Z."/>
            <person name="Harris H.M."/>
            <person name="McCann A."/>
            <person name="Guo C."/>
            <person name="Argimon S."/>
            <person name="Zhang W."/>
            <person name="Yang X."/>
            <person name="Jeffery I.B."/>
            <person name="Cooney J.C."/>
            <person name="Kagawa T.F."/>
            <person name="Liu W."/>
            <person name="Song Y."/>
            <person name="Salvetti E."/>
            <person name="Wrobel A."/>
            <person name="Rasinkangas P."/>
            <person name="Parkhill J."/>
            <person name="Rea M.C."/>
            <person name="O'Sullivan O."/>
            <person name="Ritari J."/>
            <person name="Douillard F.P."/>
            <person name="Paul Ross R."/>
            <person name="Yang R."/>
            <person name="Briner A.E."/>
            <person name="Felis G.E."/>
            <person name="de Vos W.M."/>
            <person name="Barrangou R."/>
            <person name="Klaenhammer T.R."/>
            <person name="Caufield P.W."/>
            <person name="Cui Y."/>
            <person name="Zhang H."/>
            <person name="O'Toole P.W."/>
        </authorList>
    </citation>
    <scope>NUCLEOTIDE SEQUENCE [LARGE SCALE GENOMIC DNA]</scope>
    <source>
        <strain evidence="9 10">DSM 16634</strain>
    </source>
</reference>
<dbReference type="SUPFAM" id="SSF161098">
    <property type="entry name" value="MetI-like"/>
    <property type="match status" value="1"/>
</dbReference>
<dbReference type="Pfam" id="PF00528">
    <property type="entry name" value="BPD_transp_1"/>
    <property type="match status" value="1"/>
</dbReference>
<feature type="transmembrane region" description="Helical" evidence="7">
    <location>
        <begin position="128"/>
        <end position="147"/>
    </location>
</feature>
<evidence type="ECO:0000256" key="1">
    <source>
        <dbReference type="ARBA" id="ARBA00004651"/>
    </source>
</evidence>
<evidence type="ECO:0000256" key="2">
    <source>
        <dbReference type="ARBA" id="ARBA00022448"/>
    </source>
</evidence>
<keyword evidence="6 7" id="KW-0472">Membrane</keyword>
<evidence type="ECO:0000259" key="8">
    <source>
        <dbReference type="PROSITE" id="PS50928"/>
    </source>
</evidence>